<evidence type="ECO:0000256" key="1">
    <source>
        <dbReference type="SAM" id="SignalP"/>
    </source>
</evidence>
<sequence length="118" mass="13981">MIVFFVLHAFTWWCCSAGYLSTCAPQFGFDFNHQRPRRGQSRRRTLTSHSGWADEIESKTIDRVPLRWRTSASSISIHRFGVRSVAQERKLGLRCFNYCNSNMYRTQHRKRRSDDPLH</sequence>
<organism evidence="2">
    <name type="scientific">Anopheles marajoara</name>
    <dbReference type="NCBI Taxonomy" id="58244"/>
    <lineage>
        <taxon>Eukaryota</taxon>
        <taxon>Metazoa</taxon>
        <taxon>Ecdysozoa</taxon>
        <taxon>Arthropoda</taxon>
        <taxon>Hexapoda</taxon>
        <taxon>Insecta</taxon>
        <taxon>Pterygota</taxon>
        <taxon>Neoptera</taxon>
        <taxon>Endopterygota</taxon>
        <taxon>Diptera</taxon>
        <taxon>Nematocera</taxon>
        <taxon>Culicoidea</taxon>
        <taxon>Culicidae</taxon>
        <taxon>Anophelinae</taxon>
        <taxon>Anopheles</taxon>
    </lineage>
</organism>
<proteinExistence type="predicted"/>
<feature type="signal peptide" evidence="1">
    <location>
        <begin position="1"/>
        <end position="17"/>
    </location>
</feature>
<accession>A0A2M4C7E6</accession>
<protein>
    <submittedName>
        <fullName evidence="2">Putative secreted protein</fullName>
    </submittedName>
</protein>
<keyword evidence="1" id="KW-0732">Signal</keyword>
<dbReference type="AlphaFoldDB" id="A0A2M4C7E6"/>
<reference evidence="2" key="1">
    <citation type="submission" date="2018-01" db="EMBL/GenBank/DDBJ databases">
        <title>An insight into the sialome of Amazonian anophelines.</title>
        <authorList>
            <person name="Ribeiro J.M."/>
            <person name="Scarpassa V."/>
            <person name="Calvo E."/>
        </authorList>
    </citation>
    <scope>NUCLEOTIDE SEQUENCE</scope>
    <source>
        <tissue evidence="2">Salivary glands</tissue>
    </source>
</reference>
<dbReference type="EMBL" id="GGFJ01012102">
    <property type="protein sequence ID" value="MBW61243.1"/>
    <property type="molecule type" value="Transcribed_RNA"/>
</dbReference>
<feature type="chain" id="PRO_5014597755" evidence="1">
    <location>
        <begin position="18"/>
        <end position="118"/>
    </location>
</feature>
<name>A0A2M4C7E6_9DIPT</name>
<evidence type="ECO:0000313" key="2">
    <source>
        <dbReference type="EMBL" id="MBW61243.1"/>
    </source>
</evidence>